<dbReference type="EMBL" id="JACGCM010002004">
    <property type="protein sequence ID" value="KAF6146184.1"/>
    <property type="molecule type" value="Genomic_DNA"/>
</dbReference>
<comment type="caution">
    <text evidence="6">The sequence shown here is derived from an EMBL/GenBank/DDBJ whole genome shotgun (WGS) entry which is preliminary data.</text>
</comment>
<gene>
    <name evidence="6" type="ORF">GIB67_005832</name>
</gene>
<evidence type="ECO:0000256" key="2">
    <source>
        <dbReference type="ARBA" id="ARBA00022598"/>
    </source>
</evidence>
<evidence type="ECO:0000259" key="5">
    <source>
        <dbReference type="Pfam" id="PF23572"/>
    </source>
</evidence>
<protein>
    <submittedName>
        <fullName evidence="6">Uncharacterized protein</fullName>
    </submittedName>
</protein>
<dbReference type="GO" id="GO:0005737">
    <property type="term" value="C:cytoplasm"/>
    <property type="evidence" value="ECO:0007669"/>
    <property type="project" value="TreeGrafter"/>
</dbReference>
<name>A0A7J7LUE9_9MAGN</name>
<dbReference type="AlphaFoldDB" id="A0A7J7LUE9"/>
<keyword evidence="7" id="KW-1185">Reference proteome</keyword>
<dbReference type="PANTHER" id="PTHR31901:SF33">
    <property type="entry name" value="INDOLE-3-ACETIC ACID-AMIDO SYNTHETASE GH3.17"/>
    <property type="match status" value="1"/>
</dbReference>
<evidence type="ECO:0000256" key="1">
    <source>
        <dbReference type="ARBA" id="ARBA00008068"/>
    </source>
</evidence>
<evidence type="ECO:0000313" key="7">
    <source>
        <dbReference type="Proteomes" id="UP000541444"/>
    </source>
</evidence>
<dbReference type="Pfam" id="PF23571">
    <property type="entry name" value="GH3_M"/>
    <property type="match status" value="1"/>
</dbReference>
<feature type="domain" description="GH3 C-terminal" evidence="5">
    <location>
        <begin position="82"/>
        <end position="165"/>
    </location>
</feature>
<dbReference type="InterPro" id="IPR004993">
    <property type="entry name" value="GH3"/>
</dbReference>
<sequence>MLIPNMAYFEFIPVDKNGEAEGLVGEAEGLVGEAVDLVDVKLRKHYELVVTTFAGLNRFRVGDILMVTRFYTRKQRHGYGFPDISSMPGHYVLYWELKMGGGETLPKLRSMTLKQYCDRLKKSLDYAYKKCRSEDKAIGPLEIRVVKYGAFDALMDLFVSQGSSVLVSSGTFSLYRPLPKFFKQCGRVSAEIQKFKLRYFGDLPLEMPASIPILPAYQGLSEEEAAEAEEFFYYMSRFYHVVLTAGRMWNDNVIWVKGDCLLRDNEEPVELLCRTVKQSPSSKVQRKKPMLDTVTQEGTKLEDA</sequence>
<reference evidence="6 7" key="1">
    <citation type="journal article" date="2020" name="IScience">
        <title>Genome Sequencing of the Endangered Kingdonia uniflora (Circaeasteraceae, Ranunculales) Reveals Potential Mechanisms of Evolutionary Specialization.</title>
        <authorList>
            <person name="Sun Y."/>
            <person name="Deng T."/>
            <person name="Zhang A."/>
            <person name="Moore M.J."/>
            <person name="Landis J.B."/>
            <person name="Lin N."/>
            <person name="Zhang H."/>
            <person name="Zhang X."/>
            <person name="Huang J."/>
            <person name="Zhang X."/>
            <person name="Sun H."/>
            <person name="Wang H."/>
        </authorList>
    </citation>
    <scope>NUCLEOTIDE SEQUENCE [LARGE SCALE GENOMIC DNA]</scope>
    <source>
        <strain evidence="6">TB1705</strain>
        <tissue evidence="6">Leaf</tissue>
    </source>
</reference>
<evidence type="ECO:0000313" key="6">
    <source>
        <dbReference type="EMBL" id="KAF6146184.1"/>
    </source>
</evidence>
<proteinExistence type="inferred from homology"/>
<dbReference type="GO" id="GO:0016881">
    <property type="term" value="F:acid-amino acid ligase activity"/>
    <property type="evidence" value="ECO:0007669"/>
    <property type="project" value="TreeGrafter"/>
</dbReference>
<accession>A0A7J7LUE9</accession>
<dbReference type="InterPro" id="IPR055377">
    <property type="entry name" value="GH3_M"/>
</dbReference>
<dbReference type="PANTHER" id="PTHR31901">
    <property type="entry name" value="GH3 DOMAIN-CONTAINING PROTEIN"/>
    <property type="match status" value="1"/>
</dbReference>
<keyword evidence="2" id="KW-0436">Ligase</keyword>
<dbReference type="OrthoDB" id="10004661at2759"/>
<dbReference type="Pfam" id="PF23572">
    <property type="entry name" value="GH3_C"/>
    <property type="match status" value="1"/>
</dbReference>
<evidence type="ECO:0000256" key="3">
    <source>
        <dbReference type="SAM" id="MobiDB-lite"/>
    </source>
</evidence>
<organism evidence="6 7">
    <name type="scientific">Kingdonia uniflora</name>
    <dbReference type="NCBI Taxonomy" id="39325"/>
    <lineage>
        <taxon>Eukaryota</taxon>
        <taxon>Viridiplantae</taxon>
        <taxon>Streptophyta</taxon>
        <taxon>Embryophyta</taxon>
        <taxon>Tracheophyta</taxon>
        <taxon>Spermatophyta</taxon>
        <taxon>Magnoliopsida</taxon>
        <taxon>Ranunculales</taxon>
        <taxon>Circaeasteraceae</taxon>
        <taxon>Kingdonia</taxon>
    </lineage>
</organism>
<comment type="similarity">
    <text evidence="1">Belongs to the IAA-amido conjugating enzyme family.</text>
</comment>
<dbReference type="Proteomes" id="UP000541444">
    <property type="component" value="Unassembled WGS sequence"/>
</dbReference>
<evidence type="ECO:0000259" key="4">
    <source>
        <dbReference type="Pfam" id="PF23571"/>
    </source>
</evidence>
<feature type="region of interest" description="Disordered" evidence="3">
    <location>
        <begin position="283"/>
        <end position="304"/>
    </location>
</feature>
<dbReference type="InterPro" id="IPR055378">
    <property type="entry name" value="GH3_C"/>
</dbReference>
<feature type="domain" description="GH3 middle" evidence="4">
    <location>
        <begin position="1"/>
        <end position="72"/>
    </location>
</feature>